<name>A0A8R1DGQ5_CAEJA</name>
<evidence type="ECO:0000313" key="7">
    <source>
        <dbReference type="EnsemblMetazoa" id="CJA02285.1"/>
    </source>
</evidence>
<dbReference type="EnsemblMetazoa" id="CJA02285.1">
    <property type="protein sequence ID" value="CJA02285.1"/>
    <property type="gene ID" value="WBGene00121490"/>
</dbReference>
<dbReference type="OMA" id="PKEWQFM"/>
<feature type="transmembrane region" description="Helical" evidence="6">
    <location>
        <begin position="237"/>
        <end position="254"/>
    </location>
</feature>
<feature type="transmembrane region" description="Helical" evidence="6">
    <location>
        <begin position="127"/>
        <end position="146"/>
    </location>
</feature>
<feature type="transmembrane region" description="Helical" evidence="6">
    <location>
        <begin position="266"/>
        <end position="285"/>
    </location>
</feature>
<dbReference type="AlphaFoldDB" id="A0A8R1DGQ5"/>
<reference evidence="7" key="2">
    <citation type="submission" date="2022-06" db="UniProtKB">
        <authorList>
            <consortium name="EnsemblMetazoa"/>
        </authorList>
    </citation>
    <scope>IDENTIFICATION</scope>
    <source>
        <strain evidence="7">DF5081</strain>
    </source>
</reference>
<keyword evidence="4 6" id="KW-1133">Transmembrane helix</keyword>
<keyword evidence="5 6" id="KW-0472">Membrane</keyword>
<dbReference type="PANTHER" id="PTHR22945:SF22">
    <property type="entry name" value="G PROTEIN-COUPLED RECEPTOR"/>
    <property type="match status" value="1"/>
</dbReference>
<feature type="transmembrane region" description="Helical" evidence="6">
    <location>
        <begin position="184"/>
        <end position="204"/>
    </location>
</feature>
<reference evidence="8" key="1">
    <citation type="submission" date="2010-08" db="EMBL/GenBank/DDBJ databases">
        <authorList>
            <consortium name="Caenorhabditis japonica Sequencing Consortium"/>
            <person name="Wilson R.K."/>
        </authorList>
    </citation>
    <scope>NUCLEOTIDE SEQUENCE [LARGE SCALE GENOMIC DNA]</scope>
    <source>
        <strain evidence="8">DF5081</strain>
    </source>
</reference>
<organism evidence="7 8">
    <name type="scientific">Caenorhabditis japonica</name>
    <dbReference type="NCBI Taxonomy" id="281687"/>
    <lineage>
        <taxon>Eukaryota</taxon>
        <taxon>Metazoa</taxon>
        <taxon>Ecdysozoa</taxon>
        <taxon>Nematoda</taxon>
        <taxon>Chromadorea</taxon>
        <taxon>Rhabditida</taxon>
        <taxon>Rhabditina</taxon>
        <taxon>Rhabditomorpha</taxon>
        <taxon>Rhabditoidea</taxon>
        <taxon>Rhabditidae</taxon>
        <taxon>Peloderinae</taxon>
        <taxon>Caenorhabditis</taxon>
    </lineage>
</organism>
<dbReference type="InterPro" id="IPR050920">
    <property type="entry name" value="Nematode_rcpt-like_delta"/>
</dbReference>
<dbReference type="Gene3D" id="1.20.1070.10">
    <property type="entry name" value="Rhodopsin 7-helix transmembrane proteins"/>
    <property type="match status" value="1"/>
</dbReference>
<keyword evidence="8" id="KW-1185">Reference proteome</keyword>
<evidence type="ECO:0000256" key="6">
    <source>
        <dbReference type="SAM" id="Phobius"/>
    </source>
</evidence>
<protein>
    <recommendedName>
        <fullName evidence="9">G_PROTEIN_RECEP_F1_2 domain-containing protein</fullName>
    </recommendedName>
</protein>
<evidence type="ECO:0000256" key="1">
    <source>
        <dbReference type="ARBA" id="ARBA00004141"/>
    </source>
</evidence>
<dbReference type="SUPFAM" id="SSF81321">
    <property type="entry name" value="Family A G protein-coupled receptor-like"/>
    <property type="match status" value="1"/>
</dbReference>
<evidence type="ECO:0008006" key="9">
    <source>
        <dbReference type="Google" id="ProtNLM"/>
    </source>
</evidence>
<evidence type="ECO:0000256" key="5">
    <source>
        <dbReference type="ARBA" id="ARBA00023136"/>
    </source>
</evidence>
<dbReference type="GO" id="GO:0016020">
    <property type="term" value="C:membrane"/>
    <property type="evidence" value="ECO:0007669"/>
    <property type="project" value="UniProtKB-SubCell"/>
</dbReference>
<comment type="similarity">
    <text evidence="2">Belongs to the nematode receptor-like protein srd family.</text>
</comment>
<dbReference type="PANTHER" id="PTHR22945">
    <property type="entry name" value="SERPENTINE RECEPTOR, CLASS D DELTA"/>
    <property type="match status" value="1"/>
</dbReference>
<sequence>MLLLIASVLHSVLGLFGILLNVLLIGLVLFKTPKSIGTYSILIIVRAATDAFACFFDIFSQTRLIPSGLTLGIASSGFCKYLNSWSCFFGYSLQLQLHTFSIHLLVVSFAFRYYVLLERYPKANQILLVVIMVFFPSFFQSLFIVIDNSHPEEVRLLVNLHHPDYDLRDLVINGHSDIRHFATLFAYLLLFILVLPVWALCHILQRKIRAKLRNGVMRPEVREKHRQLTLALETQSILPKIYILSVLFFVLAQLKVVESPFLETCILFIPIIVPVFNPLIGIVLIRPYRESVMRWMGLDPKDWEFTKNSSVAPTDTSSTVFGSFDNSSVTSVSSAFTITETKHPFE</sequence>
<proteinExistence type="inferred from homology"/>
<dbReference type="InterPro" id="IPR019421">
    <property type="entry name" value="7TM_GPCR_serpentine_rcpt_Srd"/>
</dbReference>
<evidence type="ECO:0000256" key="4">
    <source>
        <dbReference type="ARBA" id="ARBA00022989"/>
    </source>
</evidence>
<feature type="transmembrane region" description="Helical" evidence="6">
    <location>
        <begin position="97"/>
        <end position="115"/>
    </location>
</feature>
<evidence type="ECO:0000256" key="2">
    <source>
        <dbReference type="ARBA" id="ARBA00009166"/>
    </source>
</evidence>
<feature type="transmembrane region" description="Helical" evidence="6">
    <location>
        <begin position="12"/>
        <end position="30"/>
    </location>
</feature>
<keyword evidence="3 6" id="KW-0812">Transmembrane</keyword>
<evidence type="ECO:0000256" key="3">
    <source>
        <dbReference type="ARBA" id="ARBA00022692"/>
    </source>
</evidence>
<comment type="subcellular location">
    <subcellularLocation>
        <location evidence="1">Membrane</location>
        <topology evidence="1">Multi-pass membrane protein</topology>
    </subcellularLocation>
</comment>
<evidence type="ECO:0000313" key="8">
    <source>
        <dbReference type="Proteomes" id="UP000005237"/>
    </source>
</evidence>
<dbReference type="Proteomes" id="UP000005237">
    <property type="component" value="Unassembled WGS sequence"/>
</dbReference>
<dbReference type="Pfam" id="PF10317">
    <property type="entry name" value="7TM_GPCR_Srd"/>
    <property type="match status" value="1"/>
</dbReference>
<accession>A0A8R1DGQ5</accession>